<proteinExistence type="predicted"/>
<evidence type="ECO:0000256" key="1">
    <source>
        <dbReference type="SAM" id="MobiDB-lite"/>
    </source>
</evidence>
<feature type="region of interest" description="Disordered" evidence="1">
    <location>
        <begin position="1"/>
        <end position="191"/>
    </location>
</feature>
<accession>A0A8S2FSF5</accession>
<feature type="compositionally biased region" description="Basic residues" evidence="1">
    <location>
        <begin position="18"/>
        <end position="29"/>
    </location>
</feature>
<comment type="caution">
    <text evidence="2">The sequence shown here is derived from an EMBL/GenBank/DDBJ whole genome shotgun (WGS) entry which is preliminary data.</text>
</comment>
<dbReference type="EMBL" id="CAJNOK010039733">
    <property type="protein sequence ID" value="CAF1546827.1"/>
    <property type="molecule type" value="Genomic_DNA"/>
</dbReference>
<name>A0A8S2FSF5_9BILA</name>
<reference evidence="2" key="1">
    <citation type="submission" date="2021-02" db="EMBL/GenBank/DDBJ databases">
        <authorList>
            <person name="Nowell W R."/>
        </authorList>
    </citation>
    <scope>NUCLEOTIDE SEQUENCE</scope>
</reference>
<sequence length="430" mass="47173">MDPRFAQFMPMNGFQHNGRLKHKRHRRKRHDESSLLSRDESIHKVGRTHHHHHSTHGEDIVEHGQPFPGGQGQQGGYGNQGMDYQQSYGAPVYQHHRHHHRHSRRGEDSLVGQSAGGQGIGSTSKLGENRSISRSPLRDAQLGSSEQRTGDPVEARHHHHHRRHRHYEQSELSGRQHRLPRHHSSGAGGFGHINEDLIFIERSGQQQRHRPPRGYEYKGKIEVQGIHKDYRSHSRGRQTPVFPQPIQFPTPIVQPVAQPMNPCPPGWQMIVTGGPPGAPIGSGPVASGAFGPAVGLGGGIISSGGGFGGIGPIGASSSGGGLANLAASLPIPPQGQLIADYIVEQSAGLASGRYPPPQVVVDGAQGSGSFNEVVEEVSTRPTIIEVWQKRTRMHDKFDLNYELLYRRISHGQTVGPGREPIRYHWTGHDG</sequence>
<feature type="compositionally biased region" description="Polar residues" evidence="1">
    <location>
        <begin position="121"/>
        <end position="134"/>
    </location>
</feature>
<organism evidence="2 4">
    <name type="scientific">Didymodactylos carnosus</name>
    <dbReference type="NCBI Taxonomy" id="1234261"/>
    <lineage>
        <taxon>Eukaryota</taxon>
        <taxon>Metazoa</taxon>
        <taxon>Spiralia</taxon>
        <taxon>Gnathifera</taxon>
        <taxon>Rotifera</taxon>
        <taxon>Eurotatoria</taxon>
        <taxon>Bdelloidea</taxon>
        <taxon>Philodinida</taxon>
        <taxon>Philodinidae</taxon>
        <taxon>Didymodactylos</taxon>
    </lineage>
</organism>
<feature type="compositionally biased region" description="Gly residues" evidence="1">
    <location>
        <begin position="67"/>
        <end position="79"/>
    </location>
</feature>
<feature type="compositionally biased region" description="Basic residues" evidence="1">
    <location>
        <begin position="175"/>
        <end position="184"/>
    </location>
</feature>
<dbReference type="EMBL" id="CAJOBA010062157">
    <property type="protein sequence ID" value="CAF4336082.1"/>
    <property type="molecule type" value="Genomic_DNA"/>
</dbReference>
<dbReference type="Proteomes" id="UP000682733">
    <property type="component" value="Unassembled WGS sequence"/>
</dbReference>
<protein>
    <submittedName>
        <fullName evidence="2">Uncharacterized protein</fullName>
    </submittedName>
</protein>
<gene>
    <name evidence="2" type="ORF">OVA965_LOCUS39068</name>
    <name evidence="3" type="ORF">TMI583_LOCUS40328</name>
</gene>
<dbReference type="AlphaFoldDB" id="A0A8S2FSF5"/>
<dbReference type="Proteomes" id="UP000677228">
    <property type="component" value="Unassembled WGS sequence"/>
</dbReference>
<feature type="compositionally biased region" description="Basic residues" evidence="1">
    <location>
        <begin position="156"/>
        <end position="166"/>
    </location>
</feature>
<feature type="compositionally biased region" description="Basic residues" evidence="1">
    <location>
        <begin position="44"/>
        <end position="54"/>
    </location>
</feature>
<evidence type="ECO:0000313" key="3">
    <source>
        <dbReference type="EMBL" id="CAF4336082.1"/>
    </source>
</evidence>
<evidence type="ECO:0000313" key="4">
    <source>
        <dbReference type="Proteomes" id="UP000677228"/>
    </source>
</evidence>
<evidence type="ECO:0000313" key="2">
    <source>
        <dbReference type="EMBL" id="CAF1546827.1"/>
    </source>
</evidence>
<feature type="compositionally biased region" description="Basic residues" evidence="1">
    <location>
        <begin position="94"/>
        <end position="104"/>
    </location>
</feature>
<feature type="non-terminal residue" evidence="2">
    <location>
        <position position="1"/>
    </location>
</feature>
<feature type="compositionally biased region" description="Basic and acidic residues" evidence="1">
    <location>
        <begin position="30"/>
        <end position="43"/>
    </location>
</feature>